<organism evidence="1 2">
    <name type="scientific">Novipirellula aureliae</name>
    <dbReference type="NCBI Taxonomy" id="2527966"/>
    <lineage>
        <taxon>Bacteria</taxon>
        <taxon>Pseudomonadati</taxon>
        <taxon>Planctomycetota</taxon>
        <taxon>Planctomycetia</taxon>
        <taxon>Pirellulales</taxon>
        <taxon>Pirellulaceae</taxon>
        <taxon>Novipirellula</taxon>
    </lineage>
</organism>
<proteinExistence type="predicted"/>
<name>A0A5C6E6P2_9BACT</name>
<evidence type="ECO:0000313" key="2">
    <source>
        <dbReference type="Proteomes" id="UP000315471"/>
    </source>
</evidence>
<evidence type="ECO:0000313" key="1">
    <source>
        <dbReference type="EMBL" id="TWU44264.1"/>
    </source>
</evidence>
<reference evidence="1 2" key="1">
    <citation type="submission" date="2019-02" db="EMBL/GenBank/DDBJ databases">
        <title>Deep-cultivation of Planctomycetes and their phenomic and genomic characterization uncovers novel biology.</title>
        <authorList>
            <person name="Wiegand S."/>
            <person name="Jogler M."/>
            <person name="Boedeker C."/>
            <person name="Pinto D."/>
            <person name="Vollmers J."/>
            <person name="Rivas-Marin E."/>
            <person name="Kohn T."/>
            <person name="Peeters S.H."/>
            <person name="Heuer A."/>
            <person name="Rast P."/>
            <person name="Oberbeckmann S."/>
            <person name="Bunk B."/>
            <person name="Jeske O."/>
            <person name="Meyerdierks A."/>
            <person name="Storesund J.E."/>
            <person name="Kallscheuer N."/>
            <person name="Luecker S."/>
            <person name="Lage O.M."/>
            <person name="Pohl T."/>
            <person name="Merkel B.J."/>
            <person name="Hornburger P."/>
            <person name="Mueller R.-W."/>
            <person name="Bruemmer F."/>
            <person name="Labrenz M."/>
            <person name="Spormann A.M."/>
            <person name="Op Den Camp H."/>
            <person name="Overmann J."/>
            <person name="Amann R."/>
            <person name="Jetten M.S.M."/>
            <person name="Mascher T."/>
            <person name="Medema M.H."/>
            <person name="Devos D.P."/>
            <person name="Kaster A.-K."/>
            <person name="Ovreas L."/>
            <person name="Rohde M."/>
            <person name="Galperin M.Y."/>
            <person name="Jogler C."/>
        </authorList>
    </citation>
    <scope>NUCLEOTIDE SEQUENCE [LARGE SCALE GENOMIC DNA]</scope>
    <source>
        <strain evidence="1 2">Q31b</strain>
    </source>
</reference>
<dbReference type="Proteomes" id="UP000315471">
    <property type="component" value="Unassembled WGS sequence"/>
</dbReference>
<keyword evidence="2" id="KW-1185">Reference proteome</keyword>
<dbReference type="EMBL" id="SJPY01000002">
    <property type="protein sequence ID" value="TWU44264.1"/>
    <property type="molecule type" value="Genomic_DNA"/>
</dbReference>
<gene>
    <name evidence="1" type="ORF">Q31b_18000</name>
</gene>
<dbReference type="InterPro" id="IPR012334">
    <property type="entry name" value="Pectin_lyas_fold"/>
</dbReference>
<dbReference type="AlphaFoldDB" id="A0A5C6E6P2"/>
<sequence>MVYFGPGVHDLTNRSVGDNKTIYIAGGAYIRGAMDADEKPVQIGLSDMLLPTFKLSGKNISIRGSPLCQHE</sequence>
<comment type="caution">
    <text evidence="1">The sequence shown here is derived from an EMBL/GenBank/DDBJ whole genome shotgun (WGS) entry which is preliminary data.</text>
</comment>
<protein>
    <submittedName>
        <fullName evidence="1">Uncharacterized protein</fullName>
    </submittedName>
</protein>
<accession>A0A5C6E6P2</accession>
<dbReference type="Gene3D" id="2.160.20.10">
    <property type="entry name" value="Single-stranded right-handed beta-helix, Pectin lyase-like"/>
    <property type="match status" value="1"/>
</dbReference>